<dbReference type="STRING" id="97359.A0A550C9U1"/>
<dbReference type="Pfam" id="PF17900">
    <property type="entry name" value="Peptidase_M1_N"/>
    <property type="match status" value="1"/>
</dbReference>
<dbReference type="SMART" id="SM01263">
    <property type="entry name" value="Leuk-A4-hydro_C"/>
    <property type="match status" value="1"/>
</dbReference>
<dbReference type="AlphaFoldDB" id="A0A550C9U1"/>
<evidence type="ECO:0000256" key="3">
    <source>
        <dbReference type="ARBA" id="ARBA00022490"/>
    </source>
</evidence>
<dbReference type="Proteomes" id="UP000320762">
    <property type="component" value="Unassembled WGS sequence"/>
</dbReference>
<keyword evidence="13" id="KW-1185">Reference proteome</keyword>
<evidence type="ECO:0000256" key="1">
    <source>
        <dbReference type="ARBA" id="ARBA00004496"/>
    </source>
</evidence>
<dbReference type="GO" id="GO:0005829">
    <property type="term" value="C:cytosol"/>
    <property type="evidence" value="ECO:0007669"/>
    <property type="project" value="TreeGrafter"/>
</dbReference>
<evidence type="ECO:0000256" key="5">
    <source>
        <dbReference type="ARBA" id="ARBA00022723"/>
    </source>
</evidence>
<dbReference type="InterPro" id="IPR042097">
    <property type="entry name" value="Aminopeptidase_N-like_N_sf"/>
</dbReference>
<keyword evidence="3" id="KW-0963">Cytoplasm</keyword>
<dbReference type="Gene3D" id="1.10.390.10">
    <property type="entry name" value="Neutral Protease Domain 2"/>
    <property type="match status" value="1"/>
</dbReference>
<dbReference type="GO" id="GO:0006508">
    <property type="term" value="P:proteolysis"/>
    <property type="evidence" value="ECO:0007669"/>
    <property type="project" value="UniProtKB-KW"/>
</dbReference>
<dbReference type="PANTHER" id="PTHR45726:SF3">
    <property type="entry name" value="LEUKOTRIENE A-4 HYDROLASE"/>
    <property type="match status" value="1"/>
</dbReference>
<evidence type="ECO:0000256" key="6">
    <source>
        <dbReference type="ARBA" id="ARBA00022801"/>
    </source>
</evidence>
<evidence type="ECO:0000256" key="7">
    <source>
        <dbReference type="ARBA" id="ARBA00022833"/>
    </source>
</evidence>
<feature type="binding site" evidence="10">
    <location>
        <position position="304"/>
    </location>
    <ligand>
        <name>Zn(2+)</name>
        <dbReference type="ChEBI" id="CHEBI:29105"/>
        <note>catalytic</note>
    </ligand>
</feature>
<dbReference type="GO" id="GO:0004301">
    <property type="term" value="F:epoxide hydrolase activity"/>
    <property type="evidence" value="ECO:0007669"/>
    <property type="project" value="TreeGrafter"/>
</dbReference>
<evidence type="ECO:0000256" key="2">
    <source>
        <dbReference type="ARBA" id="ARBA00010136"/>
    </source>
</evidence>
<dbReference type="InterPro" id="IPR016024">
    <property type="entry name" value="ARM-type_fold"/>
</dbReference>
<comment type="similarity">
    <text evidence="2">Belongs to the peptidase M1 family.</text>
</comment>
<dbReference type="InterPro" id="IPR015211">
    <property type="entry name" value="Peptidase_M1_C"/>
</dbReference>
<feature type="active site" description="Proton acceptor" evidence="9">
    <location>
        <position position="305"/>
    </location>
</feature>
<dbReference type="Gene3D" id="1.25.40.320">
    <property type="entry name" value="Peptidase M1, leukotriene A4 hydrolase/aminopeptidase C-terminal domain"/>
    <property type="match status" value="1"/>
</dbReference>
<dbReference type="SUPFAM" id="SSF63737">
    <property type="entry name" value="Leukotriene A4 hydrolase N-terminal domain"/>
    <property type="match status" value="1"/>
</dbReference>
<keyword evidence="7 10" id="KW-0862">Zinc</keyword>
<evidence type="ECO:0000313" key="12">
    <source>
        <dbReference type="EMBL" id="TRM61567.1"/>
    </source>
</evidence>
<dbReference type="SUPFAM" id="SSF55486">
    <property type="entry name" value="Metalloproteases ('zincins'), catalytic domain"/>
    <property type="match status" value="1"/>
</dbReference>
<sequence>MQRAGITTLATTDVDPTTQSNYLAVASQHVHFDWDVDFDNEVLAGAATHDLRVLQDGVEEVIFDALDLDIESATVDGTDALFEIKPKHAVMGSALHISFPIKYDVNALVKVKIAYKTQKQCLALQWLDKEQTQGKQFPYLFSQCQPIYARALAPVQDTPSVKITYSANVTSVLPVLLSAIRASPPSDGPAHAGKEIGKDVVTYTYKQPVPIPSYLIAIACGNVRYRAFPAIEGKPWSTGIWAEPELIDAAYWEFCEDTAKFLAAEENIVGPYRFGVYDLLNACLSFLTPTLLTGDRTLVDVVVHEMTHSFFGNGVTHAHASHFWLNEGWTNYMERLLQQVLHSPAARGFHMQYERTPRYQRLVIDFAFGEDPDDAYSSIPYDKGANLILHLEQTVGGLDVFLPYIRDYVETFSGKSITTGQWKEHLYGWFMDHGGDEKIAALDSIDWDGWFYGEGMELPVKMEYDTSLAEAAYGLAARWDSARTSEVDTLDFTADDLTTFDSNQKVVFLERLQTYAALPLSHVRHLGELYNIAMTPNAEIRLRFYAIALQDPASDAAQAYAQAAVDWVIGAEPGGSVKGRMKFNRPVFRSAFLANREAALKAYEKQKTAFHPIARKMIEKDMGLA</sequence>
<organism evidence="12 13">
    <name type="scientific">Schizophyllum amplum</name>
    <dbReference type="NCBI Taxonomy" id="97359"/>
    <lineage>
        <taxon>Eukaryota</taxon>
        <taxon>Fungi</taxon>
        <taxon>Dikarya</taxon>
        <taxon>Basidiomycota</taxon>
        <taxon>Agaricomycotina</taxon>
        <taxon>Agaricomycetes</taxon>
        <taxon>Agaricomycetidae</taxon>
        <taxon>Agaricales</taxon>
        <taxon>Schizophyllaceae</taxon>
        <taxon>Schizophyllum</taxon>
    </lineage>
</organism>
<dbReference type="Gene3D" id="2.60.40.1730">
    <property type="entry name" value="tricorn interacting facor f3 domain"/>
    <property type="match status" value="1"/>
</dbReference>
<evidence type="ECO:0000259" key="11">
    <source>
        <dbReference type="SMART" id="SM01263"/>
    </source>
</evidence>
<dbReference type="Pfam" id="PF09127">
    <property type="entry name" value="Leuk-A4-hydro_C"/>
    <property type="match status" value="1"/>
</dbReference>
<dbReference type="GO" id="GO:0004177">
    <property type="term" value="F:aminopeptidase activity"/>
    <property type="evidence" value="ECO:0007669"/>
    <property type="project" value="TreeGrafter"/>
</dbReference>
<dbReference type="GO" id="GO:0008270">
    <property type="term" value="F:zinc ion binding"/>
    <property type="evidence" value="ECO:0007669"/>
    <property type="project" value="InterPro"/>
</dbReference>
<feature type="domain" description="Peptidase M1 leukotriene A4 hydrolase/aminopeptidase C-terminal" evidence="11">
    <location>
        <begin position="467"/>
        <end position="622"/>
    </location>
</feature>
<dbReference type="Pfam" id="PF01433">
    <property type="entry name" value="Peptidase_M1"/>
    <property type="match status" value="1"/>
</dbReference>
<dbReference type="Gene3D" id="3.30.2010.30">
    <property type="match status" value="1"/>
</dbReference>
<evidence type="ECO:0000256" key="4">
    <source>
        <dbReference type="ARBA" id="ARBA00022670"/>
    </source>
</evidence>
<protein>
    <recommendedName>
        <fullName evidence="11">Peptidase M1 leukotriene A4 hydrolase/aminopeptidase C-terminal domain-containing protein</fullName>
    </recommendedName>
</protein>
<comment type="cofactor">
    <cofactor evidence="10">
        <name>Zn(2+)</name>
        <dbReference type="ChEBI" id="CHEBI:29105"/>
    </cofactor>
    <text evidence="10">Binds 1 zinc ion per subunit.</text>
</comment>
<dbReference type="GO" id="GO:0008237">
    <property type="term" value="F:metallopeptidase activity"/>
    <property type="evidence" value="ECO:0007669"/>
    <property type="project" value="UniProtKB-KW"/>
</dbReference>
<proteinExistence type="inferred from homology"/>
<dbReference type="InterPro" id="IPR038502">
    <property type="entry name" value="M1_LTA-4_hydro/amino_C_sf"/>
</dbReference>
<comment type="caution">
    <text evidence="12">The sequence shown here is derived from an EMBL/GenBank/DDBJ whole genome shotgun (WGS) entry which is preliminary data.</text>
</comment>
<dbReference type="EMBL" id="VDMD01000016">
    <property type="protein sequence ID" value="TRM61567.1"/>
    <property type="molecule type" value="Genomic_DNA"/>
</dbReference>
<dbReference type="InterPro" id="IPR045357">
    <property type="entry name" value="Aminopeptidase_N-like_N"/>
</dbReference>
<keyword evidence="5 10" id="KW-0479">Metal-binding</keyword>
<comment type="subcellular location">
    <subcellularLocation>
        <location evidence="1">Cytoplasm</location>
    </subcellularLocation>
</comment>
<feature type="active site" description="Proton donor" evidence="9">
    <location>
        <position position="381"/>
    </location>
</feature>
<dbReference type="PANTHER" id="PTHR45726">
    <property type="entry name" value="LEUKOTRIENE A-4 HYDROLASE"/>
    <property type="match status" value="1"/>
</dbReference>
<dbReference type="FunFam" id="2.60.40.1730:FF:000004">
    <property type="entry name" value="Leukotriene A(4) hydrolase"/>
    <property type="match status" value="1"/>
</dbReference>
<dbReference type="InterPro" id="IPR034015">
    <property type="entry name" value="M1_LTA4H"/>
</dbReference>
<dbReference type="InterPro" id="IPR014782">
    <property type="entry name" value="Peptidase_M1_dom"/>
</dbReference>
<keyword evidence="6" id="KW-0378">Hydrolase</keyword>
<evidence type="ECO:0000256" key="10">
    <source>
        <dbReference type="PIRSR" id="PIRSR634015-3"/>
    </source>
</evidence>
<dbReference type="CDD" id="cd09599">
    <property type="entry name" value="M1_LTA4H"/>
    <property type="match status" value="1"/>
</dbReference>
<feature type="binding site" evidence="10">
    <location>
        <position position="308"/>
    </location>
    <ligand>
        <name>Zn(2+)</name>
        <dbReference type="ChEBI" id="CHEBI:29105"/>
        <note>catalytic</note>
    </ligand>
</feature>
<dbReference type="OrthoDB" id="79562at2759"/>
<name>A0A550C9U1_9AGAR</name>
<feature type="binding site" evidence="10">
    <location>
        <position position="327"/>
    </location>
    <ligand>
        <name>Zn(2+)</name>
        <dbReference type="ChEBI" id="CHEBI:29105"/>
        <note>catalytic</note>
    </ligand>
</feature>
<evidence type="ECO:0000313" key="13">
    <source>
        <dbReference type="Proteomes" id="UP000320762"/>
    </source>
</evidence>
<dbReference type="InterPro" id="IPR001930">
    <property type="entry name" value="Peptidase_M1"/>
</dbReference>
<accession>A0A550C9U1</accession>
<keyword evidence="8" id="KW-0482">Metalloprotease</keyword>
<evidence type="ECO:0000256" key="9">
    <source>
        <dbReference type="PIRSR" id="PIRSR634015-1"/>
    </source>
</evidence>
<keyword evidence="4" id="KW-0645">Protease</keyword>
<reference evidence="12 13" key="1">
    <citation type="journal article" date="2019" name="New Phytol.">
        <title>Comparative genomics reveals unique wood-decay strategies and fruiting body development in the Schizophyllaceae.</title>
        <authorList>
            <person name="Almasi E."/>
            <person name="Sahu N."/>
            <person name="Krizsan K."/>
            <person name="Balint B."/>
            <person name="Kovacs G.M."/>
            <person name="Kiss B."/>
            <person name="Cseklye J."/>
            <person name="Drula E."/>
            <person name="Henrissat B."/>
            <person name="Nagy I."/>
            <person name="Chovatia M."/>
            <person name="Adam C."/>
            <person name="LaButti K."/>
            <person name="Lipzen A."/>
            <person name="Riley R."/>
            <person name="Grigoriev I.V."/>
            <person name="Nagy L.G."/>
        </authorList>
    </citation>
    <scope>NUCLEOTIDE SEQUENCE [LARGE SCALE GENOMIC DNA]</scope>
    <source>
        <strain evidence="12 13">NL-1724</strain>
    </source>
</reference>
<dbReference type="SUPFAM" id="SSF48371">
    <property type="entry name" value="ARM repeat"/>
    <property type="match status" value="1"/>
</dbReference>
<dbReference type="PRINTS" id="PR00756">
    <property type="entry name" value="ALADIPTASE"/>
</dbReference>
<gene>
    <name evidence="12" type="ORF">BD626DRAFT_549145</name>
</gene>
<dbReference type="InterPro" id="IPR049980">
    <property type="entry name" value="LTA4H_cat"/>
</dbReference>
<dbReference type="InterPro" id="IPR027268">
    <property type="entry name" value="Peptidase_M4/M1_CTD_sf"/>
</dbReference>
<evidence type="ECO:0000256" key="8">
    <source>
        <dbReference type="ARBA" id="ARBA00023049"/>
    </source>
</evidence>